<evidence type="ECO:0000259" key="1">
    <source>
        <dbReference type="Pfam" id="PF02627"/>
    </source>
</evidence>
<dbReference type="PANTHER" id="PTHR35446:SF3">
    <property type="entry name" value="CMD DOMAIN-CONTAINING PROTEIN"/>
    <property type="match status" value="1"/>
</dbReference>
<dbReference type="Gene3D" id="1.20.1290.10">
    <property type="entry name" value="AhpD-like"/>
    <property type="match status" value="1"/>
</dbReference>
<dbReference type="InterPro" id="IPR003779">
    <property type="entry name" value="CMD-like"/>
</dbReference>
<dbReference type="NCBIfam" id="TIGR00778">
    <property type="entry name" value="ahpD_dom"/>
    <property type="match status" value="1"/>
</dbReference>
<dbReference type="EMBL" id="MAAO01000007">
    <property type="protein sequence ID" value="OUR95669.1"/>
    <property type="molecule type" value="Genomic_DNA"/>
</dbReference>
<accession>A0A1Y5F597</accession>
<dbReference type="Proteomes" id="UP000196531">
    <property type="component" value="Unassembled WGS sequence"/>
</dbReference>
<dbReference type="AlphaFoldDB" id="A0A1Y5F597"/>
<gene>
    <name evidence="2" type="ORF">A9Q84_14300</name>
</gene>
<dbReference type="InterPro" id="IPR004675">
    <property type="entry name" value="AhpD_core"/>
</dbReference>
<dbReference type="GO" id="GO:0051920">
    <property type="term" value="F:peroxiredoxin activity"/>
    <property type="evidence" value="ECO:0007669"/>
    <property type="project" value="InterPro"/>
</dbReference>
<proteinExistence type="predicted"/>
<evidence type="ECO:0000313" key="2">
    <source>
        <dbReference type="EMBL" id="OUR95669.1"/>
    </source>
</evidence>
<comment type="caution">
    <text evidence="2">The sequence shown here is derived from an EMBL/GenBank/DDBJ whole genome shotgun (WGS) entry which is preliminary data.</text>
</comment>
<reference evidence="3" key="1">
    <citation type="journal article" date="2017" name="Proc. Natl. Acad. Sci. U.S.A.">
        <title>Simulation of Deepwater Horizon oil plume reveals substrate specialization within a complex community of hydrocarbon-degraders.</title>
        <authorList>
            <person name="Hu P."/>
            <person name="Dubinsky E.A."/>
            <person name="Probst A.J."/>
            <person name="Wang J."/>
            <person name="Sieber C.M.K."/>
            <person name="Tom L.M."/>
            <person name="Gardinali P."/>
            <person name="Banfield J.F."/>
            <person name="Atlas R.M."/>
            <person name="Andersen G.L."/>
        </authorList>
    </citation>
    <scope>NUCLEOTIDE SEQUENCE [LARGE SCALE GENOMIC DNA]</scope>
</reference>
<dbReference type="PANTHER" id="PTHR35446">
    <property type="entry name" value="SI:CH211-175M2.5"/>
    <property type="match status" value="1"/>
</dbReference>
<protein>
    <recommendedName>
        <fullName evidence="1">Carboxymuconolactone decarboxylase-like domain-containing protein</fullName>
    </recommendedName>
</protein>
<dbReference type="SUPFAM" id="SSF69118">
    <property type="entry name" value="AhpD-like"/>
    <property type="match status" value="1"/>
</dbReference>
<dbReference type="Pfam" id="PF02627">
    <property type="entry name" value="CMD"/>
    <property type="match status" value="1"/>
</dbReference>
<dbReference type="InterPro" id="IPR029032">
    <property type="entry name" value="AhpD-like"/>
</dbReference>
<feature type="domain" description="Carboxymuconolactone decarboxylase-like" evidence="1">
    <location>
        <begin position="41"/>
        <end position="101"/>
    </location>
</feature>
<sequence length="183" mass="20492">MLTYKIYNEETAPEYAKETLKGYTKKYGFIPNVMGVAAESQAALETYTNAVEVLGNSTLTPAEQQVLYLTVSYENECKYCVAAHTTVGKMFEVNDEVLNDLRNGKEVKDSKLNELIKFTRLVVKNRGRVNAEQVNAFIEAGYSKGNIFDVITVVATKTISNYINHIVETPVDNAFEANLWQGK</sequence>
<name>A0A1Y5F597_9BACT</name>
<organism evidence="2 3">
    <name type="scientific">Halobacteriovorax marinus</name>
    <dbReference type="NCBI Taxonomy" id="97084"/>
    <lineage>
        <taxon>Bacteria</taxon>
        <taxon>Pseudomonadati</taxon>
        <taxon>Bdellovibrionota</taxon>
        <taxon>Bacteriovoracia</taxon>
        <taxon>Bacteriovoracales</taxon>
        <taxon>Halobacteriovoraceae</taxon>
        <taxon>Halobacteriovorax</taxon>
    </lineage>
</organism>
<evidence type="ECO:0000313" key="3">
    <source>
        <dbReference type="Proteomes" id="UP000196531"/>
    </source>
</evidence>